<reference evidence="1" key="1">
    <citation type="journal article" date="2020" name="Stud. Mycol.">
        <title>101 Dothideomycetes genomes: a test case for predicting lifestyles and emergence of pathogens.</title>
        <authorList>
            <person name="Haridas S."/>
            <person name="Albert R."/>
            <person name="Binder M."/>
            <person name="Bloem J."/>
            <person name="Labutti K."/>
            <person name="Salamov A."/>
            <person name="Andreopoulos B."/>
            <person name="Baker S."/>
            <person name="Barry K."/>
            <person name="Bills G."/>
            <person name="Bluhm B."/>
            <person name="Cannon C."/>
            <person name="Castanera R."/>
            <person name="Culley D."/>
            <person name="Daum C."/>
            <person name="Ezra D."/>
            <person name="Gonzalez J."/>
            <person name="Henrissat B."/>
            <person name="Kuo A."/>
            <person name="Liang C."/>
            <person name="Lipzen A."/>
            <person name="Lutzoni F."/>
            <person name="Magnuson J."/>
            <person name="Mondo S."/>
            <person name="Nolan M."/>
            <person name="Ohm R."/>
            <person name="Pangilinan J."/>
            <person name="Park H.-J."/>
            <person name="Ramirez L."/>
            <person name="Alfaro M."/>
            <person name="Sun H."/>
            <person name="Tritt A."/>
            <person name="Yoshinaga Y."/>
            <person name="Zwiers L.-H."/>
            <person name="Turgeon B."/>
            <person name="Goodwin S."/>
            <person name="Spatafora J."/>
            <person name="Crous P."/>
            <person name="Grigoriev I."/>
        </authorList>
    </citation>
    <scope>NUCLEOTIDE SEQUENCE</scope>
    <source>
        <strain evidence="1">CBS 122367</strain>
    </source>
</reference>
<evidence type="ECO:0000313" key="2">
    <source>
        <dbReference type="Proteomes" id="UP000799291"/>
    </source>
</evidence>
<accession>A0A6G1IC79</accession>
<proteinExistence type="predicted"/>
<evidence type="ECO:0000313" key="1">
    <source>
        <dbReference type="EMBL" id="KAF2675708.1"/>
    </source>
</evidence>
<dbReference type="AlphaFoldDB" id="A0A6G1IC79"/>
<protein>
    <submittedName>
        <fullName evidence="1">Uncharacterized protein</fullName>
    </submittedName>
</protein>
<name>A0A6G1IC79_9PLEO</name>
<dbReference type="Proteomes" id="UP000799291">
    <property type="component" value="Unassembled WGS sequence"/>
</dbReference>
<dbReference type="EMBL" id="MU005651">
    <property type="protein sequence ID" value="KAF2675708.1"/>
    <property type="molecule type" value="Genomic_DNA"/>
</dbReference>
<gene>
    <name evidence="1" type="ORF">K458DRAFT_206302</name>
</gene>
<sequence length="56" mass="6040">MTPASLSKSLMPFFRALFPVLLILNVPCLNLVIASSLSVHQSHALLDSTCAQSSLR</sequence>
<organism evidence="1 2">
    <name type="scientific">Lentithecium fluviatile CBS 122367</name>
    <dbReference type="NCBI Taxonomy" id="1168545"/>
    <lineage>
        <taxon>Eukaryota</taxon>
        <taxon>Fungi</taxon>
        <taxon>Dikarya</taxon>
        <taxon>Ascomycota</taxon>
        <taxon>Pezizomycotina</taxon>
        <taxon>Dothideomycetes</taxon>
        <taxon>Pleosporomycetidae</taxon>
        <taxon>Pleosporales</taxon>
        <taxon>Massarineae</taxon>
        <taxon>Lentitheciaceae</taxon>
        <taxon>Lentithecium</taxon>
    </lineage>
</organism>
<keyword evidence="2" id="KW-1185">Reference proteome</keyword>